<proteinExistence type="inferred from homology"/>
<keyword evidence="4" id="KW-1185">Reference proteome</keyword>
<keyword evidence="2" id="KW-0560">Oxidoreductase</keyword>
<protein>
    <submittedName>
        <fullName evidence="3">YciK family oxidoreductase</fullName>
    </submittedName>
</protein>
<accession>A0AA37TTT3</accession>
<evidence type="ECO:0000256" key="1">
    <source>
        <dbReference type="ARBA" id="ARBA00006484"/>
    </source>
</evidence>
<reference evidence="3 4" key="1">
    <citation type="journal article" date="2014" name="Int. J. Syst. Evol. Microbiol.">
        <title>Complete genome sequence of Corynebacterium casei LMG S-19264T (=DSM 44701T), isolated from a smear-ripened cheese.</title>
        <authorList>
            <consortium name="US DOE Joint Genome Institute (JGI-PGF)"/>
            <person name="Walter F."/>
            <person name="Albersmeier A."/>
            <person name="Kalinowski J."/>
            <person name="Ruckert C."/>
        </authorList>
    </citation>
    <scope>NUCLEOTIDE SEQUENCE [LARGE SCALE GENOMIC DNA]</scope>
    <source>
        <strain evidence="3 4">NBRC 112785</strain>
    </source>
</reference>
<dbReference type="AlphaFoldDB" id="A0AA37TTT3"/>
<evidence type="ECO:0000313" key="4">
    <source>
        <dbReference type="Proteomes" id="UP001157439"/>
    </source>
</evidence>
<name>A0AA37TTT3_9GAMM</name>
<sequence>MTTQVKPPFKFEKNCLSGKTILVTGAGDGIGKQASLSFAEQGATVILVGRTTAKLEATYDEIVKLGYPQPAIVPMDFKGAEESHYQGLAETIEAQFCKLDGLLHNASLLGVLGPFEHIGLDQFDEVMQVNVRAQFMLTKALLPALRKANSSSIVFTSSGVGKQGRAYWGSYAISKFATEGMMQTLADELSSTHIRVNSINPGATRTKMRASAFPAEDPATLKTAQDLMPLYLYLMSDDAVDVNGQAIDAQPK</sequence>
<dbReference type="RefSeq" id="WP_095498355.1">
    <property type="nucleotide sequence ID" value="NZ_BSPO01000003.1"/>
</dbReference>
<dbReference type="InterPro" id="IPR002347">
    <property type="entry name" value="SDR_fam"/>
</dbReference>
<comment type="caution">
    <text evidence="3">The sequence shown here is derived from an EMBL/GenBank/DDBJ whole genome shotgun (WGS) entry which is preliminary data.</text>
</comment>
<organism evidence="3 4">
    <name type="scientific">Paraferrimonas haliotis</name>
    <dbReference type="NCBI Taxonomy" id="2013866"/>
    <lineage>
        <taxon>Bacteria</taxon>
        <taxon>Pseudomonadati</taxon>
        <taxon>Pseudomonadota</taxon>
        <taxon>Gammaproteobacteria</taxon>
        <taxon>Alteromonadales</taxon>
        <taxon>Ferrimonadaceae</taxon>
        <taxon>Paraferrimonas</taxon>
    </lineage>
</organism>
<evidence type="ECO:0000256" key="2">
    <source>
        <dbReference type="ARBA" id="ARBA00023002"/>
    </source>
</evidence>
<dbReference type="GO" id="GO:0016491">
    <property type="term" value="F:oxidoreductase activity"/>
    <property type="evidence" value="ECO:0007669"/>
    <property type="project" value="UniProtKB-KW"/>
</dbReference>
<dbReference type="PANTHER" id="PTHR42901">
    <property type="entry name" value="ALCOHOL DEHYDROGENASE"/>
    <property type="match status" value="1"/>
</dbReference>
<dbReference type="Gene3D" id="3.40.50.720">
    <property type="entry name" value="NAD(P)-binding Rossmann-like Domain"/>
    <property type="match status" value="1"/>
</dbReference>
<gene>
    <name evidence="3" type="primary">yciK</name>
    <name evidence="3" type="ORF">GCM10007894_21280</name>
</gene>
<dbReference type="PRINTS" id="PR00081">
    <property type="entry name" value="GDHRDH"/>
</dbReference>
<dbReference type="Pfam" id="PF00106">
    <property type="entry name" value="adh_short"/>
    <property type="match status" value="1"/>
</dbReference>
<dbReference type="InterPro" id="IPR036291">
    <property type="entry name" value="NAD(P)-bd_dom_sf"/>
</dbReference>
<comment type="similarity">
    <text evidence="1">Belongs to the short-chain dehydrogenases/reductases (SDR) family.</text>
</comment>
<dbReference type="PANTHER" id="PTHR42901:SF1">
    <property type="entry name" value="ALCOHOL DEHYDROGENASE"/>
    <property type="match status" value="1"/>
</dbReference>
<dbReference type="SUPFAM" id="SSF51735">
    <property type="entry name" value="NAD(P)-binding Rossmann-fold domains"/>
    <property type="match status" value="1"/>
</dbReference>
<dbReference type="Proteomes" id="UP001157439">
    <property type="component" value="Unassembled WGS sequence"/>
</dbReference>
<dbReference type="EMBL" id="BSPO01000003">
    <property type="protein sequence ID" value="GLS84151.1"/>
    <property type="molecule type" value="Genomic_DNA"/>
</dbReference>
<dbReference type="PROSITE" id="PS00061">
    <property type="entry name" value="ADH_SHORT"/>
    <property type="match status" value="1"/>
</dbReference>
<dbReference type="InterPro" id="IPR020904">
    <property type="entry name" value="Sc_DH/Rdtase_CS"/>
</dbReference>
<evidence type="ECO:0000313" key="3">
    <source>
        <dbReference type="EMBL" id="GLS84151.1"/>
    </source>
</evidence>
<dbReference type="NCBIfam" id="NF006509">
    <property type="entry name" value="PRK08945.1"/>
    <property type="match status" value="1"/>
</dbReference>